<dbReference type="Pfam" id="PF04326">
    <property type="entry name" value="SLFN_AlbA_2"/>
    <property type="match status" value="1"/>
</dbReference>
<keyword evidence="2" id="KW-0547">Nucleotide-binding</keyword>
<reference evidence="2" key="1">
    <citation type="submission" date="2020-11" db="EMBL/GenBank/DDBJ databases">
        <title>Multidrug resistant novel bacterium Savagea serpentis sp. nov., isolated from the scats of a vine snake (Ahaetulla nasuta).</title>
        <authorList>
            <person name="Venkata Ramana V."/>
            <person name="Vikas Patil S."/>
            <person name="Yogita Lugani V."/>
        </authorList>
    </citation>
    <scope>NUCLEOTIDE SEQUENCE</scope>
    <source>
        <strain evidence="2">SN6</strain>
    </source>
</reference>
<dbReference type="Proteomes" id="UP000622653">
    <property type="component" value="Unassembled WGS sequence"/>
</dbReference>
<dbReference type="InterPro" id="IPR007421">
    <property type="entry name" value="Schlafen_AlbA_2_dom"/>
</dbReference>
<dbReference type="GO" id="GO:0005524">
    <property type="term" value="F:ATP binding"/>
    <property type="evidence" value="ECO:0007669"/>
    <property type="project" value="UniProtKB-KW"/>
</dbReference>
<organism evidence="2 3">
    <name type="scientific">Savagea serpentis</name>
    <dbReference type="NCBI Taxonomy" id="2785297"/>
    <lineage>
        <taxon>Bacteria</taxon>
        <taxon>Bacillati</taxon>
        <taxon>Bacillota</taxon>
        <taxon>Bacilli</taxon>
        <taxon>Bacillales</taxon>
        <taxon>Caryophanaceae</taxon>
        <taxon>Savagea</taxon>
    </lineage>
</organism>
<dbReference type="Gene3D" id="3.30.950.30">
    <property type="entry name" value="Schlafen, AAA domain"/>
    <property type="match status" value="1"/>
</dbReference>
<keyword evidence="3" id="KW-1185">Reference proteome</keyword>
<sequence length="383" mass="45739">MKEKINELISKKYEGAYWDYKQQYHENRADLLHDIICLANNTENRDAYLIFGITDDGRIVGVENDPNRKNQENFISFLREKDFEGGYRPVVEYNSLELGNDCIDVLIIKQSNRTPYFLTKDYSDGKKKVRAYHIYSRIMDTNTPKDKSADEKVVENLWKRRFGLLPLPIDRLKHSLSEKKKWTINDSISYYNPSPEFTIEQIYDYEDRFDNTNREFYSYYQTNSSTSYGTLQCKYYMTVLFECQSVVLDSGRYVAPVPSWGFIPSAKNQKEKLSYKYYVKGSLKYQLNIFLFDENSEDARYSRNNFMELVLLYNSEEERKLFESHIEKKITDIVRELNEIEKHNLVFEGVNERVRAFENKRIHTGILLNKELLKFRREYSYHL</sequence>
<evidence type="ECO:0000313" key="3">
    <source>
        <dbReference type="Proteomes" id="UP000622653"/>
    </source>
</evidence>
<feature type="domain" description="Schlafen AlbA-2" evidence="1">
    <location>
        <begin position="14"/>
        <end position="143"/>
    </location>
</feature>
<accession>A0A8J7GKZ0</accession>
<gene>
    <name evidence="2" type="ORF">IRY55_11370</name>
</gene>
<dbReference type="InterPro" id="IPR038461">
    <property type="entry name" value="Schlafen_AlbA_2_dom_sf"/>
</dbReference>
<keyword evidence="2" id="KW-0067">ATP-binding</keyword>
<evidence type="ECO:0000313" key="2">
    <source>
        <dbReference type="EMBL" id="MBF4501965.1"/>
    </source>
</evidence>
<dbReference type="EMBL" id="JADKPV010000006">
    <property type="protein sequence ID" value="MBF4501965.1"/>
    <property type="molecule type" value="Genomic_DNA"/>
</dbReference>
<proteinExistence type="predicted"/>
<dbReference type="AlphaFoldDB" id="A0A8J7GKZ0"/>
<comment type="caution">
    <text evidence="2">The sequence shown here is derived from an EMBL/GenBank/DDBJ whole genome shotgun (WGS) entry which is preliminary data.</text>
</comment>
<evidence type="ECO:0000259" key="1">
    <source>
        <dbReference type="Pfam" id="PF04326"/>
    </source>
</evidence>
<protein>
    <submittedName>
        <fullName evidence="2">ATP-binding protein</fullName>
    </submittedName>
</protein>
<name>A0A8J7GKZ0_9BACL</name>